<feature type="compositionally biased region" description="Low complexity" evidence="1">
    <location>
        <begin position="545"/>
        <end position="555"/>
    </location>
</feature>
<proteinExistence type="predicted"/>
<feature type="compositionally biased region" description="Basic and acidic residues" evidence="1">
    <location>
        <begin position="267"/>
        <end position="284"/>
    </location>
</feature>
<feature type="domain" description="BRCT" evidence="2">
    <location>
        <begin position="735"/>
        <end position="835"/>
    </location>
</feature>
<feature type="compositionally biased region" description="Low complexity" evidence="1">
    <location>
        <begin position="184"/>
        <end position="214"/>
    </location>
</feature>
<gene>
    <name evidence="3" type="ORF">BCV69DRAFT_297606</name>
</gene>
<organism evidence="3 4">
    <name type="scientific">Pseudomicrostroma glucosiphilum</name>
    <dbReference type="NCBI Taxonomy" id="1684307"/>
    <lineage>
        <taxon>Eukaryota</taxon>
        <taxon>Fungi</taxon>
        <taxon>Dikarya</taxon>
        <taxon>Basidiomycota</taxon>
        <taxon>Ustilaginomycotina</taxon>
        <taxon>Exobasidiomycetes</taxon>
        <taxon>Microstromatales</taxon>
        <taxon>Microstromatales incertae sedis</taxon>
        <taxon>Pseudomicrostroma</taxon>
    </lineage>
</organism>
<feature type="compositionally biased region" description="Basic residues" evidence="1">
    <location>
        <begin position="26"/>
        <end position="36"/>
    </location>
</feature>
<feature type="region of interest" description="Disordered" evidence="1">
    <location>
        <begin position="658"/>
        <end position="703"/>
    </location>
</feature>
<feature type="compositionally biased region" description="Basic and acidic residues" evidence="1">
    <location>
        <begin position="623"/>
        <end position="637"/>
    </location>
</feature>
<dbReference type="PROSITE" id="PS50172">
    <property type="entry name" value="BRCT"/>
    <property type="match status" value="1"/>
</dbReference>
<reference evidence="3 4" key="1">
    <citation type="journal article" date="2018" name="Mol. Biol. Evol.">
        <title>Broad Genomic Sampling Reveals a Smut Pathogenic Ancestry of the Fungal Clade Ustilaginomycotina.</title>
        <authorList>
            <person name="Kijpornyongpan T."/>
            <person name="Mondo S.J."/>
            <person name="Barry K."/>
            <person name="Sandor L."/>
            <person name="Lee J."/>
            <person name="Lipzen A."/>
            <person name="Pangilinan J."/>
            <person name="LaButti K."/>
            <person name="Hainaut M."/>
            <person name="Henrissat B."/>
            <person name="Grigoriev I.V."/>
            <person name="Spatafora J.W."/>
            <person name="Aime M.C."/>
        </authorList>
    </citation>
    <scope>NUCLEOTIDE SEQUENCE [LARGE SCALE GENOMIC DNA]</scope>
    <source>
        <strain evidence="3 4">MCA 4718</strain>
    </source>
</reference>
<feature type="region of interest" description="Disordered" evidence="1">
    <location>
        <begin position="180"/>
        <end position="645"/>
    </location>
</feature>
<feature type="compositionally biased region" description="Basic and acidic residues" evidence="1">
    <location>
        <begin position="219"/>
        <end position="229"/>
    </location>
</feature>
<feature type="compositionally biased region" description="Low complexity" evidence="1">
    <location>
        <begin position="520"/>
        <end position="532"/>
    </location>
</feature>
<feature type="compositionally biased region" description="Basic and acidic residues" evidence="1">
    <location>
        <begin position="556"/>
        <end position="590"/>
    </location>
</feature>
<feature type="region of interest" description="Disordered" evidence="1">
    <location>
        <begin position="121"/>
        <end position="149"/>
    </location>
</feature>
<evidence type="ECO:0000313" key="3">
    <source>
        <dbReference type="EMBL" id="PWN22312.1"/>
    </source>
</evidence>
<dbReference type="RefSeq" id="XP_025349472.1">
    <property type="nucleotide sequence ID" value="XM_025494132.1"/>
</dbReference>
<dbReference type="OrthoDB" id="2384350at2759"/>
<feature type="compositionally biased region" description="Low complexity" evidence="1">
    <location>
        <begin position="431"/>
        <end position="448"/>
    </location>
</feature>
<feature type="compositionally biased region" description="Basic and acidic residues" evidence="1">
    <location>
        <begin position="674"/>
        <end position="699"/>
    </location>
</feature>
<name>A0A316UAX8_9BASI</name>
<feature type="compositionally biased region" description="Basic residues" evidence="1">
    <location>
        <begin position="592"/>
        <end position="602"/>
    </location>
</feature>
<dbReference type="InterPro" id="IPR001357">
    <property type="entry name" value="BRCT_dom"/>
</dbReference>
<feature type="compositionally biased region" description="Basic and acidic residues" evidence="1">
    <location>
        <begin position="358"/>
        <end position="369"/>
    </location>
</feature>
<keyword evidence="4" id="KW-1185">Reference proteome</keyword>
<accession>A0A316UAX8</accession>
<dbReference type="STRING" id="1684307.A0A316UAX8"/>
<dbReference type="EMBL" id="KZ819323">
    <property type="protein sequence ID" value="PWN22312.1"/>
    <property type="molecule type" value="Genomic_DNA"/>
</dbReference>
<feature type="compositionally biased region" description="Basic and acidic residues" evidence="1">
    <location>
        <begin position="496"/>
        <end position="508"/>
    </location>
</feature>
<feature type="compositionally biased region" description="Basic and acidic residues" evidence="1">
    <location>
        <begin position="458"/>
        <end position="473"/>
    </location>
</feature>
<dbReference type="InterPro" id="IPR036420">
    <property type="entry name" value="BRCT_dom_sf"/>
</dbReference>
<sequence>MSLVELPTTRTRARRVQGVGLPTQQQRRRSPTKHHRADVEPRRASLEQGDGISQFTPADGQDKLREALRRSASAVSPPHASDSGSSRAAANRFQAAVSPVRSRRRLAATEDTDCAKAINVSDSLSKGESERGSHGSDIDTPSFCGPSKNPILARRVTAASNKAAAGVNQASLTLPISFTESAEKATSSSVGSSSQKLEKSSSPVTSSSPARRPPMATRTSDERLAEIRARLTKATENAAGERQRRDLADADVVRRRTRRTLLDQEENATHDEPSPRGHSEERSRVGGTSSSARRVLVAASASPRVSLGRNEPIEASQTPPRTRRSDREADTIDQELDGSPRQSTTLRSRTRPALSRVSSDESHSSDTSDQHLQVKRPSLQHRKSSEDGTRRPFSTVNALDTASPRRRRNEKEVDDEQTDQSSPRRGANNVSPALASLEASLARLGARRTNQQSGQDEPVTRDRSTPSRRERLSDTTQHLTVATPDESPKLRTSIGRHQDRLLDSEKGADQAGNSPRKEVPSTLPLVSPSSKPGMTFLERARAARARAQTSAAETLAKQEAEEAAARAREKQEAEQAEIEKVREEEAEQRRLQALKKISRRRTLQAIRDAPPGQASEDEEDEARVEREVTPMSERESSPELGDNSEALARVARAERSALRLQRGRSMHSPAPPHRSLEAAEKSREPSEGISGRTDDHRTAITDAASLRRRVSAGGARVSSISRMDSINRMESLAAPSEGMLKGVVVLVDIRDRDGNDMSSPCGKLLKAHGAKVASRIPSAESRRTLTHIVWKNGTPSTLRYFNGLDAGKKPLIVMPSWVDGCLQEDRKIAEEPYLAEVGKSTLWQQRRGPADKKEVTHRPTIIAGDSSLLEKSIKDALQAILAHAPLEPSPLRTALYLDL</sequence>
<evidence type="ECO:0000256" key="1">
    <source>
        <dbReference type="SAM" id="MobiDB-lite"/>
    </source>
</evidence>
<evidence type="ECO:0000259" key="2">
    <source>
        <dbReference type="PROSITE" id="PS50172"/>
    </source>
</evidence>
<protein>
    <recommendedName>
        <fullName evidence="2">BRCT domain-containing protein</fullName>
    </recommendedName>
</protein>
<dbReference type="SUPFAM" id="SSF52113">
    <property type="entry name" value="BRCT domain"/>
    <property type="match status" value="1"/>
</dbReference>
<dbReference type="Proteomes" id="UP000245942">
    <property type="component" value="Unassembled WGS sequence"/>
</dbReference>
<dbReference type="GeneID" id="37015866"/>
<dbReference type="Gene3D" id="3.40.50.10190">
    <property type="entry name" value="BRCT domain"/>
    <property type="match status" value="1"/>
</dbReference>
<feature type="compositionally biased region" description="Low complexity" evidence="1">
    <location>
        <begin position="289"/>
        <end position="307"/>
    </location>
</feature>
<feature type="region of interest" description="Disordered" evidence="1">
    <location>
        <begin position="1"/>
        <end position="109"/>
    </location>
</feature>
<dbReference type="AlphaFoldDB" id="A0A316UAX8"/>
<feature type="compositionally biased region" description="Basic and acidic residues" evidence="1">
    <location>
        <begin position="60"/>
        <end position="69"/>
    </location>
</feature>
<feature type="compositionally biased region" description="Basic and acidic residues" evidence="1">
    <location>
        <begin position="125"/>
        <end position="137"/>
    </location>
</feature>
<feature type="compositionally biased region" description="Basic and acidic residues" evidence="1">
    <location>
        <begin position="239"/>
        <end position="254"/>
    </location>
</feature>
<evidence type="ECO:0000313" key="4">
    <source>
        <dbReference type="Proteomes" id="UP000245942"/>
    </source>
</evidence>